<keyword evidence="5" id="KW-0698">rRNA processing</keyword>
<dbReference type="Pfam" id="PF22458">
    <property type="entry name" value="RsmF-B_ferredox"/>
    <property type="match status" value="1"/>
</dbReference>
<evidence type="ECO:0000313" key="16">
    <source>
        <dbReference type="Proteomes" id="UP000623269"/>
    </source>
</evidence>
<dbReference type="Gene3D" id="3.40.50.150">
    <property type="entry name" value="Vaccinia Virus protein VP39"/>
    <property type="match status" value="1"/>
</dbReference>
<dbReference type="InterPro" id="IPR054728">
    <property type="entry name" value="RsmB-like_ferredoxin"/>
</dbReference>
<evidence type="ECO:0000256" key="9">
    <source>
        <dbReference type="ARBA" id="ARBA00022884"/>
    </source>
</evidence>
<gene>
    <name evidence="15" type="primary">rsmB</name>
    <name evidence="15" type="ORF">I5677_10645</name>
</gene>
<dbReference type="EMBL" id="JAEAGR010000010">
    <property type="protein sequence ID" value="MBH1941350.1"/>
    <property type="molecule type" value="Genomic_DNA"/>
</dbReference>
<feature type="binding site" evidence="13">
    <location>
        <position position="313"/>
    </location>
    <ligand>
        <name>S-adenosyl-L-methionine</name>
        <dbReference type="ChEBI" id="CHEBI:59789"/>
    </ligand>
</feature>
<evidence type="ECO:0000256" key="5">
    <source>
        <dbReference type="ARBA" id="ARBA00022552"/>
    </source>
</evidence>
<comment type="similarity">
    <text evidence="13">Belongs to the class I-like SAM-binding methyltransferase superfamily. RsmB/NOP family.</text>
</comment>
<keyword evidence="16" id="KW-1185">Reference proteome</keyword>
<evidence type="ECO:0000256" key="12">
    <source>
        <dbReference type="ARBA" id="ARBA00047283"/>
    </source>
</evidence>
<evidence type="ECO:0000256" key="11">
    <source>
        <dbReference type="ARBA" id="ARBA00031088"/>
    </source>
</evidence>
<dbReference type="InterPro" id="IPR006027">
    <property type="entry name" value="NusB_RsmB_TIM44"/>
</dbReference>
<dbReference type="NCBIfam" id="TIGR00563">
    <property type="entry name" value="rsmB"/>
    <property type="match status" value="1"/>
</dbReference>
<keyword evidence="7 13" id="KW-0808">Transferase</keyword>
<dbReference type="GO" id="GO:0008649">
    <property type="term" value="F:rRNA methyltransferase activity"/>
    <property type="evidence" value="ECO:0007669"/>
    <property type="project" value="InterPro"/>
</dbReference>
<dbReference type="Pfam" id="PF01189">
    <property type="entry name" value="Methyltr_RsmB-F"/>
    <property type="match status" value="1"/>
</dbReference>
<keyword evidence="8 13" id="KW-0949">S-adenosyl-L-methionine</keyword>
<proteinExistence type="inferred from homology"/>
<dbReference type="InterPro" id="IPR023267">
    <property type="entry name" value="RCMT"/>
</dbReference>
<comment type="function">
    <text evidence="1">Specifically methylates the cytosine at position 967 (m5C967) of 16S rRNA.</text>
</comment>
<keyword evidence="4" id="KW-0963">Cytoplasm</keyword>
<name>A0A8J7KWG8_9FIRM</name>
<comment type="subcellular location">
    <subcellularLocation>
        <location evidence="2">Cytoplasm</location>
    </subcellularLocation>
</comment>
<dbReference type="InterPro" id="IPR029063">
    <property type="entry name" value="SAM-dependent_MTases_sf"/>
</dbReference>
<dbReference type="Gene3D" id="3.30.70.1170">
    <property type="entry name" value="Sun protein, domain 3"/>
    <property type="match status" value="1"/>
</dbReference>
<dbReference type="PANTHER" id="PTHR22807:SF53">
    <property type="entry name" value="RIBOSOMAL RNA SMALL SUBUNIT METHYLTRANSFERASE B-RELATED"/>
    <property type="match status" value="1"/>
</dbReference>
<dbReference type="RefSeq" id="WP_197661558.1">
    <property type="nucleotide sequence ID" value="NZ_JAEAGR010000010.1"/>
</dbReference>
<evidence type="ECO:0000256" key="3">
    <source>
        <dbReference type="ARBA" id="ARBA00012140"/>
    </source>
</evidence>
<dbReference type="PANTHER" id="PTHR22807">
    <property type="entry name" value="NOP2 YEAST -RELATED NOL1/NOP2/FMU SUN DOMAIN-CONTAINING"/>
    <property type="match status" value="1"/>
</dbReference>
<dbReference type="InterPro" id="IPR035926">
    <property type="entry name" value="NusB-like_sf"/>
</dbReference>
<feature type="binding site" evidence="13">
    <location>
        <begin position="265"/>
        <end position="271"/>
    </location>
    <ligand>
        <name>S-adenosyl-L-methionine</name>
        <dbReference type="ChEBI" id="CHEBI:59789"/>
    </ligand>
</feature>
<dbReference type="GO" id="GO:0005737">
    <property type="term" value="C:cytoplasm"/>
    <property type="evidence" value="ECO:0007669"/>
    <property type="project" value="UniProtKB-SubCell"/>
</dbReference>
<comment type="caution">
    <text evidence="15">The sequence shown here is derived from an EMBL/GenBank/DDBJ whole genome shotgun (WGS) entry which is preliminary data.</text>
</comment>
<feature type="binding site" evidence="13">
    <location>
        <position position="331"/>
    </location>
    <ligand>
        <name>S-adenosyl-L-methionine</name>
        <dbReference type="ChEBI" id="CHEBI:59789"/>
    </ligand>
</feature>
<evidence type="ECO:0000256" key="7">
    <source>
        <dbReference type="ARBA" id="ARBA00022679"/>
    </source>
</evidence>
<dbReference type="Gene3D" id="1.10.940.10">
    <property type="entry name" value="NusB-like"/>
    <property type="match status" value="1"/>
</dbReference>
<evidence type="ECO:0000256" key="6">
    <source>
        <dbReference type="ARBA" id="ARBA00022603"/>
    </source>
</evidence>
<dbReference type="GO" id="GO:0003723">
    <property type="term" value="F:RNA binding"/>
    <property type="evidence" value="ECO:0007669"/>
    <property type="project" value="UniProtKB-UniRule"/>
</dbReference>
<feature type="active site" description="Nucleophile" evidence="13">
    <location>
        <position position="384"/>
    </location>
</feature>
<dbReference type="SUPFAM" id="SSF48013">
    <property type="entry name" value="NusB-like"/>
    <property type="match status" value="1"/>
</dbReference>
<comment type="catalytic activity">
    <reaction evidence="12">
        <text>cytidine(967) in 16S rRNA + S-adenosyl-L-methionine = 5-methylcytidine(967) in 16S rRNA + S-adenosyl-L-homocysteine + H(+)</text>
        <dbReference type="Rhea" id="RHEA:42748"/>
        <dbReference type="Rhea" id="RHEA-COMP:10219"/>
        <dbReference type="Rhea" id="RHEA-COMP:10220"/>
        <dbReference type="ChEBI" id="CHEBI:15378"/>
        <dbReference type="ChEBI" id="CHEBI:57856"/>
        <dbReference type="ChEBI" id="CHEBI:59789"/>
        <dbReference type="ChEBI" id="CHEBI:74483"/>
        <dbReference type="ChEBI" id="CHEBI:82748"/>
        <dbReference type="EC" id="2.1.1.176"/>
    </reaction>
</comment>
<evidence type="ECO:0000256" key="13">
    <source>
        <dbReference type="PROSITE-ProRule" id="PRU01023"/>
    </source>
</evidence>
<reference evidence="15" key="1">
    <citation type="submission" date="2020-12" db="EMBL/GenBank/DDBJ databases">
        <title>M. sibirica DSM 26468T genome.</title>
        <authorList>
            <person name="Thieme N."/>
            <person name="Rettenmaier R."/>
            <person name="Zverlov V."/>
            <person name="Liebl W."/>
        </authorList>
    </citation>
    <scope>NUCLEOTIDE SEQUENCE</scope>
    <source>
        <strain evidence="15">DSM 26468</strain>
    </source>
</reference>
<dbReference type="InterPro" id="IPR001678">
    <property type="entry name" value="MeTrfase_RsmB-F_NOP2_dom"/>
</dbReference>
<sequence length="447" mass="51105">MTDKVNAREIVLDMLIETIEGDKFSHRVLNHTLKRYQHLDKQERAFLSRIFTGTVKRYLTLDYIINQFASLKVLKMKPLIRNLLRLSVYQFLYMDSIPESAICNEAVKLAKKRGFTKLSGFVNGILRNIARNKMNIAYPDPSKDSIAYLQVTYSVPEWIVEQLLGQYGFEVTEILLASSQKEKETTIRCNQSKITPGELKDILLNEGVTVIDNEILDYAFQIKDYDYIDKLKAFHLGYFTVQDISSMLVCQVAGLKKEDYVIDVCAAPGGKALHAAEKSGKVSARDLTEYKIGLIEQNIIRLDLHNVETKIWDATVLDDANIGQADVVIADLPCSGLGVLGKKPDIKYKLTQNQQKELIDLQRKILSIAKDYVKPGGILIYSTCTLNKEENIENRDWFLKQYEFEPESLNPYLPNNLHYETTAQGYLQLVQGVHPTDGFFLSRMRRR</sequence>
<dbReference type="GO" id="GO:0006355">
    <property type="term" value="P:regulation of DNA-templated transcription"/>
    <property type="evidence" value="ECO:0007669"/>
    <property type="project" value="InterPro"/>
</dbReference>
<dbReference type="Pfam" id="PF01029">
    <property type="entry name" value="NusB"/>
    <property type="match status" value="1"/>
</dbReference>
<dbReference type="AlphaFoldDB" id="A0A8J7KWG8"/>
<keyword evidence="9 13" id="KW-0694">RNA-binding</keyword>
<dbReference type="CDD" id="cd02440">
    <property type="entry name" value="AdoMet_MTases"/>
    <property type="match status" value="1"/>
</dbReference>
<dbReference type="SUPFAM" id="SSF53335">
    <property type="entry name" value="S-adenosyl-L-methionine-dependent methyltransferases"/>
    <property type="match status" value="1"/>
</dbReference>
<evidence type="ECO:0000256" key="4">
    <source>
        <dbReference type="ARBA" id="ARBA00022490"/>
    </source>
</evidence>
<dbReference type="Proteomes" id="UP000623269">
    <property type="component" value="Unassembled WGS sequence"/>
</dbReference>
<protein>
    <recommendedName>
        <fullName evidence="3">16S rRNA (cytosine(967)-C(5))-methyltransferase</fullName>
        <ecNumber evidence="3">2.1.1.176</ecNumber>
    </recommendedName>
    <alternativeName>
        <fullName evidence="10">16S rRNA m5C967 methyltransferase</fullName>
    </alternativeName>
    <alternativeName>
        <fullName evidence="11">rRNA (cytosine-C(5)-)-methyltransferase RsmB</fullName>
    </alternativeName>
</protein>
<dbReference type="NCBIfam" id="NF011494">
    <property type="entry name" value="PRK14902.1"/>
    <property type="match status" value="1"/>
</dbReference>
<organism evidence="15 16">
    <name type="scientific">Mobilitalea sibirica</name>
    <dbReference type="NCBI Taxonomy" id="1462919"/>
    <lineage>
        <taxon>Bacteria</taxon>
        <taxon>Bacillati</taxon>
        <taxon>Bacillota</taxon>
        <taxon>Clostridia</taxon>
        <taxon>Lachnospirales</taxon>
        <taxon>Lachnospiraceae</taxon>
        <taxon>Mobilitalea</taxon>
    </lineage>
</organism>
<feature type="domain" description="SAM-dependent MTase RsmB/NOP-type" evidence="14">
    <location>
        <begin position="175"/>
        <end position="447"/>
    </location>
</feature>
<evidence type="ECO:0000256" key="2">
    <source>
        <dbReference type="ARBA" id="ARBA00004496"/>
    </source>
</evidence>
<feature type="binding site" evidence="13">
    <location>
        <position position="286"/>
    </location>
    <ligand>
        <name>S-adenosyl-L-methionine</name>
        <dbReference type="ChEBI" id="CHEBI:59789"/>
    </ligand>
</feature>
<dbReference type="InterPro" id="IPR049560">
    <property type="entry name" value="MeTrfase_RsmB-F_NOP2_cat"/>
</dbReference>
<dbReference type="PRINTS" id="PR02008">
    <property type="entry name" value="RCMTFAMILY"/>
</dbReference>
<keyword evidence="6 13" id="KW-0489">Methyltransferase</keyword>
<dbReference type="InterPro" id="IPR004573">
    <property type="entry name" value="rRNA_ssu_MeTfrase_B"/>
</dbReference>
<evidence type="ECO:0000256" key="8">
    <source>
        <dbReference type="ARBA" id="ARBA00022691"/>
    </source>
</evidence>
<accession>A0A8J7KWG8</accession>
<dbReference type="PROSITE" id="PS51686">
    <property type="entry name" value="SAM_MT_RSMB_NOP"/>
    <property type="match status" value="1"/>
</dbReference>
<evidence type="ECO:0000259" key="14">
    <source>
        <dbReference type="PROSITE" id="PS51686"/>
    </source>
</evidence>
<evidence type="ECO:0000256" key="10">
    <source>
        <dbReference type="ARBA" id="ARBA00030399"/>
    </source>
</evidence>
<evidence type="ECO:0000256" key="1">
    <source>
        <dbReference type="ARBA" id="ARBA00002724"/>
    </source>
</evidence>
<evidence type="ECO:0000313" key="15">
    <source>
        <dbReference type="EMBL" id="MBH1941350.1"/>
    </source>
</evidence>
<dbReference type="EC" id="2.1.1.176" evidence="3"/>